<keyword evidence="1" id="KW-0472">Membrane</keyword>
<reference evidence="2 3" key="1">
    <citation type="submission" date="2024-05" db="EMBL/GenBank/DDBJ databases">
        <title>A high-quality chromosomal-level genome assembly of Topmouth culter (Culter alburnus).</title>
        <authorList>
            <person name="Zhao H."/>
        </authorList>
    </citation>
    <scope>NUCLEOTIDE SEQUENCE [LARGE SCALE GENOMIC DNA]</scope>
    <source>
        <strain evidence="2">CATC2023</strain>
        <tissue evidence="2">Muscle</tissue>
    </source>
</reference>
<sequence>MSSSPSTAIVSENDAEKLGDEWRTSYTLAAVLTVLVFAVISMTLLVCRLKTRKKKSTEKSGTCDSANTTLEQNGIIYSMVDFTPHQDPSELYANLQIHSPENTDPSSRCTFTTEESVEYSTILRAPA</sequence>
<comment type="caution">
    <text evidence="2">The sequence shown here is derived from an EMBL/GenBank/DDBJ whole genome shotgun (WGS) entry which is preliminary data.</text>
</comment>
<dbReference type="Proteomes" id="UP001479290">
    <property type="component" value="Unassembled WGS sequence"/>
</dbReference>
<evidence type="ECO:0000313" key="3">
    <source>
        <dbReference type="Proteomes" id="UP001479290"/>
    </source>
</evidence>
<feature type="transmembrane region" description="Helical" evidence="1">
    <location>
        <begin position="26"/>
        <end position="47"/>
    </location>
</feature>
<keyword evidence="1" id="KW-0812">Transmembrane</keyword>
<gene>
    <name evidence="2" type="ORF">ABG768_026491</name>
</gene>
<proteinExistence type="predicted"/>
<evidence type="ECO:0000256" key="1">
    <source>
        <dbReference type="SAM" id="Phobius"/>
    </source>
</evidence>
<dbReference type="EMBL" id="JAWDJR010000008">
    <property type="protein sequence ID" value="KAK9970557.1"/>
    <property type="molecule type" value="Genomic_DNA"/>
</dbReference>
<organism evidence="2 3">
    <name type="scientific">Culter alburnus</name>
    <name type="common">Topmouth culter</name>
    <dbReference type="NCBI Taxonomy" id="194366"/>
    <lineage>
        <taxon>Eukaryota</taxon>
        <taxon>Metazoa</taxon>
        <taxon>Chordata</taxon>
        <taxon>Craniata</taxon>
        <taxon>Vertebrata</taxon>
        <taxon>Euteleostomi</taxon>
        <taxon>Actinopterygii</taxon>
        <taxon>Neopterygii</taxon>
        <taxon>Teleostei</taxon>
        <taxon>Ostariophysi</taxon>
        <taxon>Cypriniformes</taxon>
        <taxon>Xenocyprididae</taxon>
        <taxon>Xenocypridinae</taxon>
        <taxon>Culter</taxon>
    </lineage>
</organism>
<protein>
    <submittedName>
        <fullName evidence="2">Uncharacterized protein</fullName>
    </submittedName>
</protein>
<name>A0AAW2AB59_CULAL</name>
<evidence type="ECO:0000313" key="2">
    <source>
        <dbReference type="EMBL" id="KAK9970557.1"/>
    </source>
</evidence>
<accession>A0AAW2AB59</accession>
<dbReference type="AlphaFoldDB" id="A0AAW2AB59"/>
<keyword evidence="3" id="KW-1185">Reference proteome</keyword>
<keyword evidence="1" id="KW-1133">Transmembrane helix</keyword>